<reference evidence="2" key="1">
    <citation type="submission" date="2023-08" db="EMBL/GenBank/DDBJ databases">
        <authorList>
            <person name="Messyasz A."/>
            <person name="Mannisto M.K."/>
            <person name="Kerkhof L.J."/>
            <person name="Haggblom M."/>
        </authorList>
    </citation>
    <scope>NUCLEOTIDE SEQUENCE</scope>
    <source>
        <strain evidence="2">M8UP39</strain>
    </source>
</reference>
<dbReference type="PROSITE" id="PS51257">
    <property type="entry name" value="PROKAR_LIPOPROTEIN"/>
    <property type="match status" value="1"/>
</dbReference>
<evidence type="ECO:0000313" key="2">
    <source>
        <dbReference type="EMBL" id="XCB22012.1"/>
    </source>
</evidence>
<feature type="signal peptide" evidence="1">
    <location>
        <begin position="1"/>
        <end position="21"/>
    </location>
</feature>
<dbReference type="EMBL" id="CP132938">
    <property type="protein sequence ID" value="XCB22012.1"/>
    <property type="molecule type" value="Genomic_DNA"/>
</dbReference>
<protein>
    <recommendedName>
        <fullName evidence="3">Lipoprotein</fullName>
    </recommendedName>
</protein>
<dbReference type="AlphaFoldDB" id="A0AAU7YZR6"/>
<proteinExistence type="predicted"/>
<feature type="chain" id="PRO_5043661234" description="Lipoprotein" evidence="1">
    <location>
        <begin position="22"/>
        <end position="206"/>
    </location>
</feature>
<organism evidence="2">
    <name type="scientific">Tunturiibacter gelidiferens</name>
    <dbReference type="NCBI Taxonomy" id="3069689"/>
    <lineage>
        <taxon>Bacteria</taxon>
        <taxon>Pseudomonadati</taxon>
        <taxon>Acidobacteriota</taxon>
        <taxon>Terriglobia</taxon>
        <taxon>Terriglobales</taxon>
        <taxon>Acidobacteriaceae</taxon>
        <taxon>Tunturiibacter</taxon>
    </lineage>
</organism>
<reference evidence="2" key="2">
    <citation type="journal article" date="2024" name="Environ. Microbiol.">
        <title>Genome analysis and description of Tunturibacter gen. nov. expands the diversity of Terriglobia in tundra soils.</title>
        <authorList>
            <person name="Messyasz A."/>
            <person name="Mannisto M.K."/>
            <person name="Kerkhof L.J."/>
            <person name="Haggblom M.M."/>
        </authorList>
    </citation>
    <scope>NUCLEOTIDE SEQUENCE</scope>
    <source>
        <strain evidence="2">M8UP39</strain>
    </source>
</reference>
<accession>A0AAU7YZR6</accession>
<sequence>MRRFSLLFLVGVIFLTACDNAQKPSDDNFRKAINQYLEKHGKACTWIGRPFPIDVSESEQKLQSGTGVQIAVLEAAGLVGSSDTIAPTPGIFGPGAPRRVKRYQPTEVGKKYLQQASGIFGQTAGFCYGDRMVDSIVKWTEPINTGASSQSEVSYTYKIANLAPWAERPDIQREFGDIRTTVNGISKSNEVAGLQLTNQGWEVPSQ</sequence>
<name>A0AAU7YZR6_9BACT</name>
<evidence type="ECO:0008006" key="3">
    <source>
        <dbReference type="Google" id="ProtNLM"/>
    </source>
</evidence>
<evidence type="ECO:0000256" key="1">
    <source>
        <dbReference type="SAM" id="SignalP"/>
    </source>
</evidence>
<keyword evidence="1" id="KW-0732">Signal</keyword>
<dbReference type="KEGG" id="tgi:RBB81_20905"/>
<gene>
    <name evidence="2" type="ORF">RBB81_20905</name>
</gene>
<dbReference type="RefSeq" id="WP_353072004.1">
    <property type="nucleotide sequence ID" value="NZ_CP132938.1"/>
</dbReference>